<evidence type="ECO:0000313" key="4">
    <source>
        <dbReference type="Proteomes" id="UP000829194"/>
    </source>
</evidence>
<dbReference type="EMBL" id="CP093547">
    <property type="protein sequence ID" value="UNP29598.1"/>
    <property type="molecule type" value="Genomic_DNA"/>
</dbReference>
<sequence length="212" mass="22068">MSSRRYGWTLASTLTLIGMIGMSWGNIARAQCPAGIPNNPGCIPPNAWPQNQPRPAAPAIPSPPPPPRDFVLKAYGAFAYAPQTGAIGHSNDPRWQLPSQENGITAVEHISKRSAERAALDRCVEKGGGKSCKIIANYRNECAAFMVGTGMPGAPSTNAATGAGGLAGGRIYVGRGASKIDAQRASQALCSAESAQCAPGWADCVKDFSTKD</sequence>
<gene>
    <name evidence="3" type="ORF">MOV92_24620</name>
</gene>
<organism evidence="3 4">
    <name type="scientific">Lysobacter gummosus</name>
    <dbReference type="NCBI Taxonomy" id="262324"/>
    <lineage>
        <taxon>Bacteria</taxon>
        <taxon>Pseudomonadati</taxon>
        <taxon>Pseudomonadota</taxon>
        <taxon>Gammaproteobacteria</taxon>
        <taxon>Lysobacterales</taxon>
        <taxon>Lysobacteraceae</taxon>
        <taxon>Lysobacter</taxon>
    </lineage>
</organism>
<reference evidence="3 4" key="1">
    <citation type="submission" date="2022-03" db="EMBL/GenBank/DDBJ databases">
        <title>Complete genome sequence of Lysobacter capsici VKM B-2533 and Lysobacter gummosus 10.1.1, promising sources of lytic agents.</title>
        <authorList>
            <person name="Tarlachkov S.V."/>
            <person name="Kudryakova I.V."/>
            <person name="Afoshin A.S."/>
            <person name="Leontyevskaya E.A."/>
            <person name="Leontyevskaya N.V."/>
        </authorList>
    </citation>
    <scope>NUCLEOTIDE SEQUENCE [LARGE SCALE GENOMIC DNA]</scope>
    <source>
        <strain evidence="3 4">10.1.1</strain>
    </source>
</reference>
<evidence type="ECO:0000313" key="3">
    <source>
        <dbReference type="EMBL" id="UNP29598.1"/>
    </source>
</evidence>
<dbReference type="Proteomes" id="UP000829194">
    <property type="component" value="Chromosome"/>
</dbReference>
<protein>
    <submittedName>
        <fullName evidence="3">DUF4189 domain-containing protein</fullName>
    </submittedName>
</protein>
<feature type="region of interest" description="Disordered" evidence="1">
    <location>
        <begin position="43"/>
        <end position="65"/>
    </location>
</feature>
<dbReference type="InterPro" id="IPR025240">
    <property type="entry name" value="DUF4189"/>
</dbReference>
<accession>A0ABY3XAG3</accession>
<proteinExistence type="predicted"/>
<evidence type="ECO:0000259" key="2">
    <source>
        <dbReference type="Pfam" id="PF13827"/>
    </source>
</evidence>
<keyword evidence="4" id="KW-1185">Reference proteome</keyword>
<evidence type="ECO:0000256" key="1">
    <source>
        <dbReference type="SAM" id="MobiDB-lite"/>
    </source>
</evidence>
<name>A0ABY3XAG3_9GAMM</name>
<feature type="domain" description="DUF4189" evidence="2">
    <location>
        <begin position="75"/>
        <end position="198"/>
    </location>
</feature>
<dbReference type="RefSeq" id="WP_187313098.1">
    <property type="nucleotide sequence ID" value="NZ_CP011131.1"/>
</dbReference>
<dbReference type="Pfam" id="PF13827">
    <property type="entry name" value="DUF4189"/>
    <property type="match status" value="1"/>
</dbReference>
<feature type="compositionally biased region" description="Pro residues" evidence="1">
    <location>
        <begin position="55"/>
        <end position="65"/>
    </location>
</feature>